<dbReference type="SUPFAM" id="SSF52540">
    <property type="entry name" value="P-loop containing nucleoside triphosphate hydrolases"/>
    <property type="match status" value="1"/>
</dbReference>
<accession>A0ABD5RVW5</accession>
<dbReference type="Pfam" id="PF13614">
    <property type="entry name" value="AAA_31"/>
    <property type="match status" value="1"/>
</dbReference>
<name>A0ABD5RVW5_9EURY</name>
<evidence type="ECO:0000313" key="3">
    <source>
        <dbReference type="Proteomes" id="UP001596328"/>
    </source>
</evidence>
<dbReference type="PANTHER" id="PTHR13696:SF99">
    <property type="entry name" value="COBYRINIC ACID AC-DIAMIDE SYNTHASE"/>
    <property type="match status" value="1"/>
</dbReference>
<dbReference type="InterPro" id="IPR027417">
    <property type="entry name" value="P-loop_NTPase"/>
</dbReference>
<gene>
    <name evidence="2" type="ORF">ACFQE1_03670</name>
</gene>
<comment type="caution">
    <text evidence="2">The sequence shown here is derived from an EMBL/GenBank/DDBJ whole genome shotgun (WGS) entry which is preliminary data.</text>
</comment>
<organism evidence="2 3">
    <name type="scientific">Halobium palmae</name>
    <dbReference type="NCBI Taxonomy" id="1776492"/>
    <lineage>
        <taxon>Archaea</taxon>
        <taxon>Methanobacteriati</taxon>
        <taxon>Methanobacteriota</taxon>
        <taxon>Stenosarchaea group</taxon>
        <taxon>Halobacteria</taxon>
        <taxon>Halobacteriales</taxon>
        <taxon>Haloferacaceae</taxon>
        <taxon>Halobium</taxon>
    </lineage>
</organism>
<sequence>MTLKIAVSNQKGGAGKTTTAINTAGALAARGHDVLGVDLDPQGHFTEGVGYPEAYDEDADSLYEALLDITRSELINDLVHEHEEFDVITSHIDMFKLEGELTTARRREERLSMAFDALEHEYDYIIIDCPPNLGPLTDNALLASRNVIIPAPTRSTAMRALEILFDQIEILEETYDVDIRQLAVVANEVTQDSEADEMLEWFRNLFGEAVPVFEVRKRVALQRAWNSGVSIFAHDEECDMEAVYDDLAAHLEEVAAR</sequence>
<protein>
    <submittedName>
        <fullName evidence="2">ParA family protein</fullName>
    </submittedName>
</protein>
<proteinExistence type="predicted"/>
<dbReference type="PANTHER" id="PTHR13696">
    <property type="entry name" value="P-LOOP CONTAINING NUCLEOSIDE TRIPHOSPHATE HYDROLASE"/>
    <property type="match status" value="1"/>
</dbReference>
<dbReference type="CDD" id="cd02042">
    <property type="entry name" value="ParAB_family"/>
    <property type="match status" value="1"/>
</dbReference>
<dbReference type="InterPro" id="IPR025669">
    <property type="entry name" value="AAA_dom"/>
</dbReference>
<keyword evidence="3" id="KW-1185">Reference proteome</keyword>
<evidence type="ECO:0000313" key="2">
    <source>
        <dbReference type="EMBL" id="MFC6723501.1"/>
    </source>
</evidence>
<dbReference type="EMBL" id="JBHSWU010000021">
    <property type="protein sequence ID" value="MFC6723501.1"/>
    <property type="molecule type" value="Genomic_DNA"/>
</dbReference>
<reference evidence="2 3" key="1">
    <citation type="journal article" date="2019" name="Int. J. Syst. Evol. Microbiol.">
        <title>The Global Catalogue of Microorganisms (GCM) 10K type strain sequencing project: providing services to taxonomists for standard genome sequencing and annotation.</title>
        <authorList>
            <consortium name="The Broad Institute Genomics Platform"/>
            <consortium name="The Broad Institute Genome Sequencing Center for Infectious Disease"/>
            <person name="Wu L."/>
            <person name="Ma J."/>
        </authorList>
    </citation>
    <scope>NUCLEOTIDE SEQUENCE [LARGE SCALE GENOMIC DNA]</scope>
    <source>
        <strain evidence="2 3">NBRC 111368</strain>
    </source>
</reference>
<dbReference type="Gene3D" id="3.40.50.300">
    <property type="entry name" value="P-loop containing nucleotide triphosphate hydrolases"/>
    <property type="match status" value="1"/>
</dbReference>
<dbReference type="Proteomes" id="UP001596328">
    <property type="component" value="Unassembled WGS sequence"/>
</dbReference>
<evidence type="ECO:0000259" key="1">
    <source>
        <dbReference type="Pfam" id="PF13614"/>
    </source>
</evidence>
<dbReference type="PIRSF" id="PIRSF009320">
    <property type="entry name" value="Nuc_binding_HP_1000"/>
    <property type="match status" value="1"/>
</dbReference>
<feature type="domain" description="AAA" evidence="1">
    <location>
        <begin position="4"/>
        <end position="178"/>
    </location>
</feature>
<dbReference type="AlphaFoldDB" id="A0ABD5RVW5"/>
<dbReference type="InterPro" id="IPR050678">
    <property type="entry name" value="DNA_Partitioning_ATPase"/>
</dbReference>